<evidence type="ECO:0000313" key="5">
    <source>
        <dbReference type="EMBL" id="TSD58602.1"/>
    </source>
</evidence>
<feature type="signal peptide" evidence="3">
    <location>
        <begin position="1"/>
        <end position="29"/>
    </location>
</feature>
<gene>
    <name evidence="5" type="ORF">FNM00_13985</name>
</gene>
<evidence type="ECO:0000313" key="6">
    <source>
        <dbReference type="Proteomes" id="UP000316988"/>
    </source>
</evidence>
<feature type="compositionally biased region" description="Acidic residues" evidence="1">
    <location>
        <begin position="210"/>
        <end position="225"/>
    </location>
</feature>
<evidence type="ECO:0000259" key="4">
    <source>
        <dbReference type="Pfam" id="PF04213"/>
    </source>
</evidence>
<keyword evidence="6" id="KW-1185">Reference proteome</keyword>
<accession>A0A554RX00</accession>
<dbReference type="OrthoDB" id="7210788at2"/>
<keyword evidence="2" id="KW-1133">Transmembrane helix</keyword>
<feature type="domain" description="Htaa" evidence="4">
    <location>
        <begin position="43"/>
        <end position="202"/>
    </location>
</feature>
<dbReference type="AlphaFoldDB" id="A0A554RX00"/>
<dbReference type="EMBL" id="VLNT01000013">
    <property type="protein sequence ID" value="TSD58602.1"/>
    <property type="molecule type" value="Genomic_DNA"/>
</dbReference>
<dbReference type="Pfam" id="PF04213">
    <property type="entry name" value="HtaA"/>
    <property type="match status" value="1"/>
</dbReference>
<feature type="chain" id="PRO_5038568515" description="Htaa domain-containing protein" evidence="3">
    <location>
        <begin position="30"/>
        <end position="270"/>
    </location>
</feature>
<evidence type="ECO:0000256" key="2">
    <source>
        <dbReference type="SAM" id="Phobius"/>
    </source>
</evidence>
<comment type="caution">
    <text evidence="5">The sequence shown here is derived from an EMBL/GenBank/DDBJ whole genome shotgun (WGS) entry which is preliminary data.</text>
</comment>
<organism evidence="5 6">
    <name type="scientific">Aeromicrobium piscarium</name>
    <dbReference type="NCBI Taxonomy" id="2590901"/>
    <lineage>
        <taxon>Bacteria</taxon>
        <taxon>Bacillati</taxon>
        <taxon>Actinomycetota</taxon>
        <taxon>Actinomycetes</taxon>
        <taxon>Propionibacteriales</taxon>
        <taxon>Nocardioidaceae</taxon>
        <taxon>Aeromicrobium</taxon>
    </lineage>
</organism>
<evidence type="ECO:0000256" key="3">
    <source>
        <dbReference type="SAM" id="SignalP"/>
    </source>
</evidence>
<keyword evidence="2" id="KW-0472">Membrane</keyword>
<feature type="transmembrane region" description="Helical" evidence="2">
    <location>
        <begin position="240"/>
        <end position="262"/>
    </location>
</feature>
<keyword evidence="3" id="KW-0732">Signal</keyword>
<keyword evidence="2" id="KW-0812">Transmembrane</keyword>
<dbReference type="InterPro" id="IPR007331">
    <property type="entry name" value="Htaa"/>
</dbReference>
<dbReference type="Proteomes" id="UP000316988">
    <property type="component" value="Unassembled WGS sequence"/>
</dbReference>
<sequence length="270" mass="27328">MKRTTMARAALAATIGAAGLLALPATASAEQTDAAETCEVTGGSLSWGIKESFRAYISGSIANGSWETSDGATYETPSFGWTPATGSIDPQTGAGQVSFTGTVHFTGHDGILDMTLANPTVQFGEDGNATLLLDTRGTDTSGAVAVDVTQEPIAELGALGPIDAESGTATFADVPVALSEQGAPAFADFYAPGEALDPLTVSFEFACAEPEPEPTEAAADDESDVETTAAESDDSSGTPWLPIGIGAAVVVVAAGTGTALYLRRRGNQAE</sequence>
<protein>
    <recommendedName>
        <fullName evidence="4">Htaa domain-containing protein</fullName>
    </recommendedName>
</protein>
<name>A0A554RX00_9ACTN</name>
<proteinExistence type="predicted"/>
<feature type="region of interest" description="Disordered" evidence="1">
    <location>
        <begin position="210"/>
        <end position="241"/>
    </location>
</feature>
<evidence type="ECO:0000256" key="1">
    <source>
        <dbReference type="SAM" id="MobiDB-lite"/>
    </source>
</evidence>
<dbReference type="RefSeq" id="WP_143914169.1">
    <property type="nucleotide sequence ID" value="NZ_VLNT01000013.1"/>
</dbReference>
<reference evidence="5 6" key="1">
    <citation type="submission" date="2019-07" db="EMBL/GenBank/DDBJ databases">
        <authorList>
            <person name="Zhao L.H."/>
        </authorList>
    </citation>
    <scope>NUCLEOTIDE SEQUENCE [LARGE SCALE GENOMIC DNA]</scope>
    <source>
        <strain evidence="5 6">Co35</strain>
    </source>
</reference>